<feature type="domain" description="Trehalase-like N-terminal" evidence="2">
    <location>
        <begin position="8"/>
        <end position="165"/>
    </location>
</feature>
<organism evidence="3 4">
    <name type="scientific">Thalassobaculum fulvum</name>
    <dbReference type="NCBI Taxonomy" id="1633335"/>
    <lineage>
        <taxon>Bacteria</taxon>
        <taxon>Pseudomonadati</taxon>
        <taxon>Pseudomonadota</taxon>
        <taxon>Alphaproteobacteria</taxon>
        <taxon>Rhodospirillales</taxon>
        <taxon>Thalassobaculaceae</taxon>
        <taxon>Thalassobaculum</taxon>
    </lineage>
</organism>
<dbReference type="GO" id="GO:0005975">
    <property type="term" value="P:carbohydrate metabolic process"/>
    <property type="evidence" value="ECO:0007669"/>
    <property type="project" value="InterPro"/>
</dbReference>
<proteinExistence type="predicted"/>
<evidence type="ECO:0000259" key="2">
    <source>
        <dbReference type="Pfam" id="PF19291"/>
    </source>
</evidence>
<dbReference type="GO" id="GO:0004553">
    <property type="term" value="F:hydrolase activity, hydrolyzing O-glycosyl compounds"/>
    <property type="evidence" value="ECO:0007669"/>
    <property type="project" value="UniProtKB-ARBA"/>
</dbReference>
<dbReference type="InterPro" id="IPR011613">
    <property type="entry name" value="GH15-like"/>
</dbReference>
<reference evidence="3" key="1">
    <citation type="journal article" date="2014" name="Int. J. Syst. Evol. Microbiol.">
        <title>Complete genome sequence of Corynebacterium casei LMG S-19264T (=DSM 44701T), isolated from a smear-ripened cheese.</title>
        <authorList>
            <consortium name="US DOE Joint Genome Institute (JGI-PGF)"/>
            <person name="Walter F."/>
            <person name="Albersmeier A."/>
            <person name="Kalinowski J."/>
            <person name="Ruckert C."/>
        </authorList>
    </citation>
    <scope>NUCLEOTIDE SEQUENCE</scope>
    <source>
        <strain evidence="3">KCTC 42651</strain>
    </source>
</reference>
<dbReference type="PANTHER" id="PTHR31616">
    <property type="entry name" value="TREHALASE"/>
    <property type="match status" value="1"/>
</dbReference>
<name>A0A918XSW6_9PROT</name>
<comment type="caution">
    <text evidence="3">The sequence shown here is derived from an EMBL/GenBank/DDBJ whole genome shotgun (WGS) entry which is preliminary data.</text>
</comment>
<dbReference type="InterPro" id="IPR045582">
    <property type="entry name" value="Trehalase-like_N"/>
</dbReference>
<evidence type="ECO:0000313" key="4">
    <source>
        <dbReference type="Proteomes" id="UP000630353"/>
    </source>
</evidence>
<keyword evidence="4" id="KW-1185">Reference proteome</keyword>
<dbReference type="Gene3D" id="1.50.10.10">
    <property type="match status" value="1"/>
</dbReference>
<protein>
    <submittedName>
        <fullName evidence="3">Glucoamylase</fullName>
    </submittedName>
</protein>
<dbReference type="Proteomes" id="UP000630353">
    <property type="component" value="Unassembled WGS sequence"/>
</dbReference>
<dbReference type="Pfam" id="PF19291">
    <property type="entry name" value="TREH_N"/>
    <property type="match status" value="1"/>
</dbReference>
<dbReference type="SUPFAM" id="SSF48208">
    <property type="entry name" value="Six-hairpin glycosidases"/>
    <property type="match status" value="1"/>
</dbReference>
<accession>A0A918XSW6</accession>
<sequence length="598" mass="67460">MSTLDLGLIGNCCFGALVDPYAKIVWCCLPRFDGEPVFDALLRVDDEATPADRGFFAIDLAGATHAERHYVPNTPVLVTRITAENGAAIEITDFAPRFNRHDRMFRPTTIVRHVRPVAGLPRIRVRIRPAFGWGAVEPQVTRGSNHIRWVGPSQTVRLTTDAVPSYIIDEAWFLLDGPATFLLGADESLQDSIRDTARVFFDDTVAYWRNWTRSLNIPFEWQAEVIRAAITLKLCTFEETGAVIAAMTTSIPEAPHSQRNWDYRYCWLRDAYFVVHTLNRLSATRTLEHYLRYIQNVVAKGTEGEILQPLYSLTLEDRVEERIVDTLPGYRGMGPVRVGNQAYRQVQHDVFGAIILAVTQSFFDSRLVRKGDEALYRQLTPLGHAAIERFEVPDAGIWELRTRASVHTFSAMMCWAAADRLARIAFQLGFAEEAAEWRGHADTMHARLCERGWSEKLGGFAATFGGDDLDASLLLMHELGFLKADDPRFVGTVEAIERGLKRGSHVFRYDAPDDFGTPEVAFTVCTFWFIEALAAIGRKDEARRMFEEVLACRNTLGLLSEDVDPVTGELWGNFPQTYSMVGLIKCAMRLSRPWEEVV</sequence>
<dbReference type="RefSeq" id="WP_189990888.1">
    <property type="nucleotide sequence ID" value="NZ_BMZS01000006.1"/>
</dbReference>
<dbReference type="EMBL" id="BMZS01000006">
    <property type="protein sequence ID" value="GHD53153.1"/>
    <property type="molecule type" value="Genomic_DNA"/>
</dbReference>
<reference evidence="3" key="2">
    <citation type="submission" date="2020-09" db="EMBL/GenBank/DDBJ databases">
        <authorList>
            <person name="Sun Q."/>
            <person name="Kim S."/>
        </authorList>
    </citation>
    <scope>NUCLEOTIDE SEQUENCE</scope>
    <source>
        <strain evidence="3">KCTC 42651</strain>
    </source>
</reference>
<dbReference type="InterPro" id="IPR012341">
    <property type="entry name" value="6hp_glycosidase-like_sf"/>
</dbReference>
<feature type="domain" description="GH15-like" evidence="1">
    <location>
        <begin position="225"/>
        <end position="587"/>
    </location>
</feature>
<dbReference type="InterPro" id="IPR008928">
    <property type="entry name" value="6-hairpin_glycosidase_sf"/>
</dbReference>
<dbReference type="PANTHER" id="PTHR31616:SF0">
    <property type="entry name" value="GLUCAN 1,4-ALPHA-GLUCOSIDASE"/>
    <property type="match status" value="1"/>
</dbReference>
<evidence type="ECO:0000313" key="3">
    <source>
        <dbReference type="EMBL" id="GHD53153.1"/>
    </source>
</evidence>
<dbReference type="AlphaFoldDB" id="A0A918XSW6"/>
<gene>
    <name evidence="3" type="ORF">GCM10017083_29520</name>
</gene>
<evidence type="ECO:0000259" key="1">
    <source>
        <dbReference type="Pfam" id="PF00723"/>
    </source>
</evidence>
<dbReference type="Pfam" id="PF00723">
    <property type="entry name" value="Glyco_hydro_15"/>
    <property type="match status" value="1"/>
</dbReference>